<accession>A0A1Q9LKI1</accession>
<dbReference type="InterPro" id="IPR027417">
    <property type="entry name" value="P-loop_NTPase"/>
</dbReference>
<dbReference type="SMART" id="SM00382">
    <property type="entry name" value="AAA"/>
    <property type="match status" value="1"/>
</dbReference>
<keyword evidence="3" id="KW-1185">Reference proteome</keyword>
<name>A0A1Q9LKI1_9PSEU</name>
<sequence>MVRVEDLVLPGPDDFAAAGVPRRHAEFAAQDYQRRTAARARENRRAAVRACRVIPHRHRGALPEHPEVRRWVVDVVGASFTPGAERGGDLEYHRWAGPSLLIGGRVGVGKTHLAYGALRALAASGLRMPDFAAVSAPDLHAALRPRPGMDGEGEFQRYARARVLLLDDLGVRRTGTDWTEEVDYRLVNTRYDGFLPTIFTTNMTLDQLQATMSDRVVSRLVEMCRVVIIDGEDRRWAGLGGRS</sequence>
<evidence type="ECO:0000259" key="1">
    <source>
        <dbReference type="SMART" id="SM00382"/>
    </source>
</evidence>
<dbReference type="Proteomes" id="UP000186040">
    <property type="component" value="Unassembled WGS sequence"/>
</dbReference>
<dbReference type="GO" id="GO:0005524">
    <property type="term" value="F:ATP binding"/>
    <property type="evidence" value="ECO:0007669"/>
    <property type="project" value="InterPro"/>
</dbReference>
<reference evidence="2 3" key="1">
    <citation type="submission" date="2016-10" db="EMBL/GenBank/DDBJ databases">
        <title>The Draft Genome Sequence of Actinokineospora bangkokensis 44EHWT reveals the biosynthetic pathway of antifungal compounds Thailandins with unusual extender unit butylmalonyl-CoA.</title>
        <authorList>
            <person name="Greule A."/>
            <person name="Intra B."/>
            <person name="Flemming S."/>
            <person name="Rommel M.G."/>
            <person name="Panbangred W."/>
            <person name="Bechthold A."/>
        </authorList>
    </citation>
    <scope>NUCLEOTIDE SEQUENCE [LARGE SCALE GENOMIC DNA]</scope>
    <source>
        <strain evidence="2 3">44EHW</strain>
    </source>
</reference>
<dbReference type="PANTHER" id="PTHR30050">
    <property type="entry name" value="CHROMOSOMAL REPLICATION INITIATOR PROTEIN DNAA"/>
    <property type="match status" value="1"/>
</dbReference>
<dbReference type="InterPro" id="IPR002611">
    <property type="entry name" value="IstB_ATP-bd"/>
</dbReference>
<comment type="caution">
    <text evidence="2">The sequence shown here is derived from an EMBL/GenBank/DDBJ whole genome shotgun (WGS) entry which is preliminary data.</text>
</comment>
<dbReference type="Gene3D" id="3.40.50.300">
    <property type="entry name" value="P-loop containing nucleotide triphosphate hydrolases"/>
    <property type="match status" value="1"/>
</dbReference>
<dbReference type="AlphaFoldDB" id="A0A1Q9LKI1"/>
<gene>
    <name evidence="2" type="ORF">BJP25_21150</name>
</gene>
<protein>
    <recommendedName>
        <fullName evidence="1">AAA+ ATPase domain-containing protein</fullName>
    </recommendedName>
</protein>
<dbReference type="GO" id="GO:0006260">
    <property type="term" value="P:DNA replication"/>
    <property type="evidence" value="ECO:0007669"/>
    <property type="project" value="TreeGrafter"/>
</dbReference>
<dbReference type="Pfam" id="PF01695">
    <property type="entry name" value="IstB_IS21"/>
    <property type="match status" value="1"/>
</dbReference>
<dbReference type="EMBL" id="MKQR01000016">
    <property type="protein sequence ID" value="OLR92567.1"/>
    <property type="molecule type" value="Genomic_DNA"/>
</dbReference>
<dbReference type="InterPro" id="IPR003593">
    <property type="entry name" value="AAA+_ATPase"/>
</dbReference>
<proteinExistence type="predicted"/>
<evidence type="ECO:0000313" key="3">
    <source>
        <dbReference type="Proteomes" id="UP000186040"/>
    </source>
</evidence>
<dbReference type="SUPFAM" id="SSF52540">
    <property type="entry name" value="P-loop containing nucleoside triphosphate hydrolases"/>
    <property type="match status" value="1"/>
</dbReference>
<organism evidence="2 3">
    <name type="scientific">Actinokineospora bangkokensis</name>
    <dbReference type="NCBI Taxonomy" id="1193682"/>
    <lineage>
        <taxon>Bacteria</taxon>
        <taxon>Bacillati</taxon>
        <taxon>Actinomycetota</taxon>
        <taxon>Actinomycetes</taxon>
        <taxon>Pseudonocardiales</taxon>
        <taxon>Pseudonocardiaceae</taxon>
        <taxon>Actinokineospora</taxon>
    </lineage>
</organism>
<dbReference type="STRING" id="1193682.BJP25_21150"/>
<evidence type="ECO:0000313" key="2">
    <source>
        <dbReference type="EMBL" id="OLR92567.1"/>
    </source>
</evidence>
<dbReference type="PANTHER" id="PTHR30050:SF4">
    <property type="entry name" value="ATP-BINDING PROTEIN RV3427C IN INSERTION SEQUENCE-RELATED"/>
    <property type="match status" value="1"/>
</dbReference>
<feature type="domain" description="AAA+ ATPase" evidence="1">
    <location>
        <begin position="96"/>
        <end position="227"/>
    </location>
</feature>